<organism evidence="1 3">
    <name type="scientific">Medicago truncatula</name>
    <name type="common">Barrel medic</name>
    <name type="synonym">Medicago tribuloides</name>
    <dbReference type="NCBI Taxonomy" id="3880"/>
    <lineage>
        <taxon>Eukaryota</taxon>
        <taxon>Viridiplantae</taxon>
        <taxon>Streptophyta</taxon>
        <taxon>Embryophyta</taxon>
        <taxon>Tracheophyta</taxon>
        <taxon>Spermatophyta</taxon>
        <taxon>Magnoliopsida</taxon>
        <taxon>eudicotyledons</taxon>
        <taxon>Gunneridae</taxon>
        <taxon>Pentapetalae</taxon>
        <taxon>rosids</taxon>
        <taxon>fabids</taxon>
        <taxon>Fabales</taxon>
        <taxon>Fabaceae</taxon>
        <taxon>Papilionoideae</taxon>
        <taxon>50 kb inversion clade</taxon>
        <taxon>NPAAA clade</taxon>
        <taxon>Hologalegina</taxon>
        <taxon>IRL clade</taxon>
        <taxon>Trifolieae</taxon>
        <taxon>Medicago</taxon>
    </lineage>
</organism>
<name>A0A072UXU2_MEDTR</name>
<evidence type="ECO:0000313" key="2">
    <source>
        <dbReference type="EnsemblPlants" id="KEH33888"/>
    </source>
</evidence>
<reference evidence="1 3" key="1">
    <citation type="journal article" date="2011" name="Nature">
        <title>The Medicago genome provides insight into the evolution of rhizobial symbioses.</title>
        <authorList>
            <person name="Young N.D."/>
            <person name="Debelle F."/>
            <person name="Oldroyd G.E."/>
            <person name="Geurts R."/>
            <person name="Cannon S.B."/>
            <person name="Udvardi M.K."/>
            <person name="Benedito V.A."/>
            <person name="Mayer K.F."/>
            <person name="Gouzy J."/>
            <person name="Schoof H."/>
            <person name="Van de Peer Y."/>
            <person name="Proost S."/>
            <person name="Cook D.R."/>
            <person name="Meyers B.C."/>
            <person name="Spannagl M."/>
            <person name="Cheung F."/>
            <person name="De Mita S."/>
            <person name="Krishnakumar V."/>
            <person name="Gundlach H."/>
            <person name="Zhou S."/>
            <person name="Mudge J."/>
            <person name="Bharti A.K."/>
            <person name="Murray J.D."/>
            <person name="Naoumkina M.A."/>
            <person name="Rosen B."/>
            <person name="Silverstein K.A."/>
            <person name="Tang H."/>
            <person name="Rombauts S."/>
            <person name="Zhao P.X."/>
            <person name="Zhou P."/>
            <person name="Barbe V."/>
            <person name="Bardou P."/>
            <person name="Bechner M."/>
            <person name="Bellec A."/>
            <person name="Berger A."/>
            <person name="Berges H."/>
            <person name="Bidwell S."/>
            <person name="Bisseling T."/>
            <person name="Choisne N."/>
            <person name="Couloux A."/>
            <person name="Denny R."/>
            <person name="Deshpande S."/>
            <person name="Dai X."/>
            <person name="Doyle J.J."/>
            <person name="Dudez A.M."/>
            <person name="Farmer A.D."/>
            <person name="Fouteau S."/>
            <person name="Franken C."/>
            <person name="Gibelin C."/>
            <person name="Gish J."/>
            <person name="Goldstein S."/>
            <person name="Gonzalez A.J."/>
            <person name="Green P.J."/>
            <person name="Hallab A."/>
            <person name="Hartog M."/>
            <person name="Hua A."/>
            <person name="Humphray S.J."/>
            <person name="Jeong D.H."/>
            <person name="Jing Y."/>
            <person name="Jocker A."/>
            <person name="Kenton S.M."/>
            <person name="Kim D.J."/>
            <person name="Klee K."/>
            <person name="Lai H."/>
            <person name="Lang C."/>
            <person name="Lin S."/>
            <person name="Macmil S.L."/>
            <person name="Magdelenat G."/>
            <person name="Matthews L."/>
            <person name="McCorrison J."/>
            <person name="Monaghan E.L."/>
            <person name="Mun J.H."/>
            <person name="Najar F.Z."/>
            <person name="Nicholson C."/>
            <person name="Noirot C."/>
            <person name="O'Bleness M."/>
            <person name="Paule C.R."/>
            <person name="Poulain J."/>
            <person name="Prion F."/>
            <person name="Qin B."/>
            <person name="Qu C."/>
            <person name="Retzel E.F."/>
            <person name="Riddle C."/>
            <person name="Sallet E."/>
            <person name="Samain S."/>
            <person name="Samson N."/>
            <person name="Sanders I."/>
            <person name="Saurat O."/>
            <person name="Scarpelli C."/>
            <person name="Schiex T."/>
            <person name="Segurens B."/>
            <person name="Severin A.J."/>
            <person name="Sherrier D.J."/>
            <person name="Shi R."/>
            <person name="Sims S."/>
            <person name="Singer S.R."/>
            <person name="Sinharoy S."/>
            <person name="Sterck L."/>
            <person name="Viollet A."/>
            <person name="Wang B.B."/>
            <person name="Wang K."/>
            <person name="Wang M."/>
            <person name="Wang X."/>
            <person name="Warfsmann J."/>
            <person name="Weissenbach J."/>
            <person name="White D.D."/>
            <person name="White J.D."/>
            <person name="Wiley G.B."/>
            <person name="Wincker P."/>
            <person name="Xing Y."/>
            <person name="Yang L."/>
            <person name="Yao Z."/>
            <person name="Ying F."/>
            <person name="Zhai J."/>
            <person name="Zhou L."/>
            <person name="Zuber A."/>
            <person name="Denarie J."/>
            <person name="Dixon R.A."/>
            <person name="May G.D."/>
            <person name="Schwartz D.C."/>
            <person name="Rogers J."/>
            <person name="Quetier F."/>
            <person name="Town C.D."/>
            <person name="Roe B.A."/>
        </authorList>
    </citation>
    <scope>NUCLEOTIDE SEQUENCE [LARGE SCALE GENOMIC DNA]</scope>
    <source>
        <strain evidence="1">A17</strain>
        <strain evidence="2 3">cv. Jemalong A17</strain>
    </source>
</reference>
<reference evidence="1 3" key="2">
    <citation type="journal article" date="2014" name="BMC Genomics">
        <title>An improved genome release (version Mt4.0) for the model legume Medicago truncatula.</title>
        <authorList>
            <person name="Tang H."/>
            <person name="Krishnakumar V."/>
            <person name="Bidwell S."/>
            <person name="Rosen B."/>
            <person name="Chan A."/>
            <person name="Zhou S."/>
            <person name="Gentzbittel L."/>
            <person name="Childs K.L."/>
            <person name="Yandell M."/>
            <person name="Gundlach H."/>
            <person name="Mayer K.F."/>
            <person name="Schwartz D.C."/>
            <person name="Town C.D."/>
        </authorList>
    </citation>
    <scope>GENOME REANNOTATION</scope>
    <source>
        <strain evidence="1">A17</strain>
        <strain evidence="2 3">cv. Jemalong A17</strain>
    </source>
</reference>
<proteinExistence type="predicted"/>
<protein>
    <submittedName>
        <fullName evidence="1 2">Uncharacterized protein</fullName>
    </submittedName>
</protein>
<dbReference type="Proteomes" id="UP000002051">
    <property type="component" value="Chromosome 3"/>
</dbReference>
<evidence type="ECO:0000313" key="1">
    <source>
        <dbReference type="EMBL" id="KEH33888.1"/>
    </source>
</evidence>
<reference evidence="2" key="3">
    <citation type="submission" date="2015-04" db="UniProtKB">
        <authorList>
            <consortium name="EnsemblPlants"/>
        </authorList>
    </citation>
    <scope>IDENTIFICATION</scope>
    <source>
        <strain evidence="2">cv. Jemalong A17</strain>
    </source>
</reference>
<dbReference type="AlphaFoldDB" id="A0A072UXU2"/>
<dbReference type="HOGENOM" id="CLU_1984884_0_0_1"/>
<accession>A0A072UXU2</accession>
<keyword evidence="3" id="KW-1185">Reference proteome</keyword>
<gene>
    <name evidence="1" type="ordered locus">MTR_3g053410</name>
</gene>
<dbReference type="EnsemblPlants" id="KEH33888">
    <property type="protein sequence ID" value="KEH33888"/>
    <property type="gene ID" value="MTR_3g053410"/>
</dbReference>
<evidence type="ECO:0000313" key="3">
    <source>
        <dbReference type="Proteomes" id="UP000002051"/>
    </source>
</evidence>
<sequence length="126" mass="14160">MKQTVLSGETRKVKHIGVEFMSIVMSDPLCDGVACRNCYNYMNKILGKWIGAYDSAMHLQASSWSENVILPKAQELYASGKNVQFNLMARSPSSTTYMVVKQEEILAQEVVDLKDLTRVMHVAQTL</sequence>
<dbReference type="EMBL" id="CM001219">
    <property type="protein sequence ID" value="KEH33888.1"/>
    <property type="molecule type" value="Genomic_DNA"/>
</dbReference>